<feature type="transmembrane region" description="Helical" evidence="1">
    <location>
        <begin position="185"/>
        <end position="204"/>
    </location>
</feature>
<dbReference type="Proteomes" id="UP001499974">
    <property type="component" value="Unassembled WGS sequence"/>
</dbReference>
<keyword evidence="3" id="KW-1185">Reference proteome</keyword>
<sequence length="209" mass="22244">MKTDWLPFSAALLLTGALALALGTILLPSSDSTTDTLHIVEDQGGVWLCVAAIYFLAAVCLTLGLPSILTLFDQRGRVLALVSAVVLEFGFIGTAGYAMLMVFFRALVRTNTIVDKGLDDIANDAGLRIFLYGWIAGFFLGELLLAIALLRARTVPRWVPLVLGLHVATIFVSGVLPAWAGKATIMLFVAGIAGVAIHSTAPGARRRYS</sequence>
<evidence type="ECO:0000313" key="2">
    <source>
        <dbReference type="EMBL" id="GAA4708632.1"/>
    </source>
</evidence>
<proteinExistence type="predicted"/>
<evidence type="ECO:0000256" key="1">
    <source>
        <dbReference type="SAM" id="Phobius"/>
    </source>
</evidence>
<keyword evidence="1" id="KW-0812">Transmembrane</keyword>
<dbReference type="EMBL" id="BAABKM010000002">
    <property type="protein sequence ID" value="GAA4708632.1"/>
    <property type="molecule type" value="Genomic_DNA"/>
</dbReference>
<dbReference type="RefSeq" id="WP_345522095.1">
    <property type="nucleotide sequence ID" value="NZ_BAABKM010000002.1"/>
</dbReference>
<feature type="transmembrane region" description="Helical" evidence="1">
    <location>
        <begin position="129"/>
        <end position="151"/>
    </location>
</feature>
<comment type="caution">
    <text evidence="2">The sequence shown here is derived from an EMBL/GenBank/DDBJ whole genome shotgun (WGS) entry which is preliminary data.</text>
</comment>
<feature type="transmembrane region" description="Helical" evidence="1">
    <location>
        <begin position="78"/>
        <end position="104"/>
    </location>
</feature>
<accession>A0ABP8XI99</accession>
<gene>
    <name evidence="2" type="ORF">GCM10023349_29260</name>
</gene>
<protein>
    <submittedName>
        <fullName evidence="2">Uncharacterized protein</fullName>
    </submittedName>
</protein>
<reference evidence="3" key="1">
    <citation type="journal article" date="2019" name="Int. J. Syst. Evol. Microbiol.">
        <title>The Global Catalogue of Microorganisms (GCM) 10K type strain sequencing project: providing services to taxonomists for standard genome sequencing and annotation.</title>
        <authorList>
            <consortium name="The Broad Institute Genomics Platform"/>
            <consortium name="The Broad Institute Genome Sequencing Center for Infectious Disease"/>
            <person name="Wu L."/>
            <person name="Ma J."/>
        </authorList>
    </citation>
    <scope>NUCLEOTIDE SEQUENCE [LARGE SCALE GENOMIC DNA]</scope>
    <source>
        <strain evidence="3">JCM 18531</strain>
    </source>
</reference>
<organism evidence="2 3">
    <name type="scientific">Nocardioides conyzicola</name>
    <dbReference type="NCBI Taxonomy" id="1651781"/>
    <lineage>
        <taxon>Bacteria</taxon>
        <taxon>Bacillati</taxon>
        <taxon>Actinomycetota</taxon>
        <taxon>Actinomycetes</taxon>
        <taxon>Propionibacteriales</taxon>
        <taxon>Nocardioidaceae</taxon>
        <taxon>Nocardioides</taxon>
    </lineage>
</organism>
<feature type="transmembrane region" description="Helical" evidence="1">
    <location>
        <begin position="158"/>
        <end position="179"/>
    </location>
</feature>
<keyword evidence="1" id="KW-1133">Transmembrane helix</keyword>
<evidence type="ECO:0000313" key="3">
    <source>
        <dbReference type="Proteomes" id="UP001499974"/>
    </source>
</evidence>
<name>A0ABP8XI99_9ACTN</name>
<feature type="transmembrane region" description="Helical" evidence="1">
    <location>
        <begin position="45"/>
        <end position="66"/>
    </location>
</feature>
<keyword evidence="1" id="KW-0472">Membrane</keyword>